<feature type="compositionally biased region" description="Basic and acidic residues" evidence="1">
    <location>
        <begin position="69"/>
        <end position="85"/>
    </location>
</feature>
<gene>
    <name evidence="2" type="ORF">SISSUDRAFT_1076950</name>
</gene>
<sequence>MMGGDPLAGRIALDLKLEELDHWQGYQTSRPPHVEESQSNRTKTLTVARGAGIDTTGCNVVPEGTRWQSQRDDPHEAGQRPERFNPRTSCTRHAKEPTSFERVEAQAEAPKELEVKRRYESRKKRRLATEAFLAPSRLAPLVHQDHHHGALTWSFWLMGYPLIKCLSKRSSG</sequence>
<feature type="compositionally biased region" description="Basic and acidic residues" evidence="1">
    <location>
        <begin position="93"/>
        <end position="106"/>
    </location>
</feature>
<dbReference type="Proteomes" id="UP000076798">
    <property type="component" value="Unassembled WGS sequence"/>
</dbReference>
<evidence type="ECO:0000256" key="1">
    <source>
        <dbReference type="SAM" id="MobiDB-lite"/>
    </source>
</evidence>
<name>A0A166GY77_9AGAM</name>
<reference evidence="2 3" key="1">
    <citation type="journal article" date="2016" name="Mol. Biol. Evol.">
        <title>Comparative Genomics of Early-Diverging Mushroom-Forming Fungi Provides Insights into the Origins of Lignocellulose Decay Capabilities.</title>
        <authorList>
            <person name="Nagy L.G."/>
            <person name="Riley R."/>
            <person name="Tritt A."/>
            <person name="Adam C."/>
            <person name="Daum C."/>
            <person name="Floudas D."/>
            <person name="Sun H."/>
            <person name="Yadav J.S."/>
            <person name="Pangilinan J."/>
            <person name="Larsson K.H."/>
            <person name="Matsuura K."/>
            <person name="Barry K."/>
            <person name="Labutti K."/>
            <person name="Kuo R."/>
            <person name="Ohm R.A."/>
            <person name="Bhattacharya S.S."/>
            <person name="Shirouzu T."/>
            <person name="Yoshinaga Y."/>
            <person name="Martin F.M."/>
            <person name="Grigoriev I.V."/>
            <person name="Hibbett D.S."/>
        </authorList>
    </citation>
    <scope>NUCLEOTIDE SEQUENCE [LARGE SCALE GENOMIC DNA]</scope>
    <source>
        <strain evidence="2 3">HHB10207 ss-3</strain>
    </source>
</reference>
<keyword evidence="3" id="KW-1185">Reference proteome</keyword>
<dbReference type="EMBL" id="KV428015">
    <property type="protein sequence ID" value="KZT42138.1"/>
    <property type="molecule type" value="Genomic_DNA"/>
</dbReference>
<accession>A0A166GY77</accession>
<feature type="region of interest" description="Disordered" evidence="1">
    <location>
        <begin position="62"/>
        <end position="106"/>
    </location>
</feature>
<organism evidence="2 3">
    <name type="scientific">Sistotremastrum suecicum HHB10207 ss-3</name>
    <dbReference type="NCBI Taxonomy" id="1314776"/>
    <lineage>
        <taxon>Eukaryota</taxon>
        <taxon>Fungi</taxon>
        <taxon>Dikarya</taxon>
        <taxon>Basidiomycota</taxon>
        <taxon>Agaricomycotina</taxon>
        <taxon>Agaricomycetes</taxon>
        <taxon>Sistotremastrales</taxon>
        <taxon>Sistotremastraceae</taxon>
        <taxon>Sistotremastrum</taxon>
    </lineage>
</organism>
<evidence type="ECO:0000313" key="2">
    <source>
        <dbReference type="EMBL" id="KZT42138.1"/>
    </source>
</evidence>
<protein>
    <submittedName>
        <fullName evidence="2">Uncharacterized protein</fullName>
    </submittedName>
</protein>
<evidence type="ECO:0000313" key="3">
    <source>
        <dbReference type="Proteomes" id="UP000076798"/>
    </source>
</evidence>
<proteinExistence type="predicted"/>
<dbReference type="AlphaFoldDB" id="A0A166GY77"/>